<feature type="binding site" evidence="1">
    <location>
        <position position="85"/>
    </location>
    <ligand>
        <name>Mg(2+)</name>
        <dbReference type="ChEBI" id="CHEBI:18420"/>
        <label>1</label>
        <note>catalytic</note>
    </ligand>
</feature>
<dbReference type="GO" id="GO:0046872">
    <property type="term" value="F:metal ion binding"/>
    <property type="evidence" value="ECO:0007669"/>
    <property type="project" value="UniProtKB-KW"/>
</dbReference>
<dbReference type="InParanoid" id="F2LW73"/>
<organism evidence="2 3">
    <name type="scientific">Hippea maritima (strain ATCC 700847 / DSM 10411 / MH2)</name>
    <dbReference type="NCBI Taxonomy" id="760142"/>
    <lineage>
        <taxon>Bacteria</taxon>
        <taxon>Pseudomonadati</taxon>
        <taxon>Campylobacterota</taxon>
        <taxon>Desulfurellia</taxon>
        <taxon>Desulfurellales</taxon>
        <taxon>Hippeaceae</taxon>
        <taxon>Hippea</taxon>
    </lineage>
</organism>
<dbReference type="Gene3D" id="3.40.190.80">
    <property type="match status" value="1"/>
</dbReference>
<evidence type="ECO:0000313" key="3">
    <source>
        <dbReference type="Proteomes" id="UP000008139"/>
    </source>
</evidence>
<dbReference type="AlphaFoldDB" id="F2LW73"/>
<feature type="binding site" evidence="1">
    <location>
        <position position="87"/>
    </location>
    <ligand>
        <name>Mg(2+)</name>
        <dbReference type="ChEBI" id="CHEBI:18420"/>
        <label>1</label>
        <note>catalytic</note>
    </ligand>
</feature>
<dbReference type="OrthoDB" id="9785695at2"/>
<reference evidence="3" key="2">
    <citation type="submission" date="2011-03" db="EMBL/GenBank/DDBJ databases">
        <title>The complete genome of Hippea maritima DSM 10411.</title>
        <authorList>
            <consortium name="US DOE Joint Genome Institute (JGI-PGF)"/>
            <person name="Lucas S."/>
            <person name="Copeland A."/>
            <person name="Lapidus A."/>
            <person name="Bruce D."/>
            <person name="Goodwin L."/>
            <person name="Pitluck S."/>
            <person name="Peters L."/>
            <person name="Kyrpides N."/>
            <person name="Mavromatis K."/>
            <person name="Pagani I."/>
            <person name="Ivanova N."/>
            <person name="Mikhailova N."/>
            <person name="Lu M."/>
            <person name="Detter J.C."/>
            <person name="Tapia R."/>
            <person name="Han C."/>
            <person name="Land M."/>
            <person name="Hauser L."/>
            <person name="Markowitz V."/>
            <person name="Cheng J.-F."/>
            <person name="Hugenholtz P."/>
            <person name="Woyke T."/>
            <person name="Wu D."/>
            <person name="Spring S."/>
            <person name="Schroeder M."/>
            <person name="Brambilla E."/>
            <person name="Klenk H.-P."/>
            <person name="Eisen J.A."/>
        </authorList>
    </citation>
    <scope>NUCLEOTIDE SEQUENCE [LARGE SCALE GENOMIC DNA]</scope>
    <source>
        <strain evidence="3">ATCC 700847 / DSM 10411 / MH2</strain>
    </source>
</reference>
<accession>F2LW73</accession>
<dbReference type="GO" id="GO:0007165">
    <property type="term" value="P:signal transduction"/>
    <property type="evidence" value="ECO:0007669"/>
    <property type="project" value="TreeGrafter"/>
</dbReference>
<dbReference type="InterPro" id="IPR000760">
    <property type="entry name" value="Inositol_monophosphatase-like"/>
</dbReference>
<dbReference type="PRINTS" id="PR00377">
    <property type="entry name" value="IMPHPHTASES"/>
</dbReference>
<comment type="cofactor">
    <cofactor evidence="1">
        <name>Mg(2+)</name>
        <dbReference type="ChEBI" id="CHEBI:18420"/>
    </cofactor>
</comment>
<reference evidence="2 3" key="1">
    <citation type="journal article" date="2011" name="Stand. Genomic Sci.">
        <title>Complete genome sequence of the thermophilic sulfur-reducer Hippea maritima type strain (MH(2)).</title>
        <authorList>
            <person name="Huntemann M."/>
            <person name="Lu M."/>
            <person name="Nolan M."/>
            <person name="Lapidus A."/>
            <person name="Lucas S."/>
            <person name="Hammon N."/>
            <person name="Deshpande S."/>
            <person name="Cheng J.F."/>
            <person name="Tapia R."/>
            <person name="Han C."/>
            <person name="Goodwin L."/>
            <person name="Pitluck S."/>
            <person name="Liolios K."/>
            <person name="Pagani I."/>
            <person name="Ivanova N."/>
            <person name="Ovchinikova G."/>
            <person name="Pati A."/>
            <person name="Chen A."/>
            <person name="Palaniappan K."/>
            <person name="Land M."/>
            <person name="Hauser L."/>
            <person name="Jeffries C.D."/>
            <person name="Detter J.C."/>
            <person name="Brambilla E.M."/>
            <person name="Rohde M."/>
            <person name="Spring S."/>
            <person name="Goker M."/>
            <person name="Woyke T."/>
            <person name="Bristow J."/>
            <person name="Eisen J.A."/>
            <person name="Markowitz V."/>
            <person name="Hugenholtz P."/>
            <person name="Kyrpides N.C."/>
            <person name="Klenk H.P."/>
            <person name="Mavromatis K."/>
        </authorList>
    </citation>
    <scope>NUCLEOTIDE SEQUENCE [LARGE SCALE GENOMIC DNA]</scope>
    <source>
        <strain evidence="3">ATCC 700847 / DSM 10411 / MH2</strain>
    </source>
</reference>
<feature type="binding site" evidence="1">
    <location>
        <position position="88"/>
    </location>
    <ligand>
        <name>Mg(2+)</name>
        <dbReference type="ChEBI" id="CHEBI:18420"/>
        <label>1</label>
        <note>catalytic</note>
    </ligand>
</feature>
<dbReference type="KEGG" id="hmr:Hipma_1041"/>
<dbReference type="EMBL" id="CP002606">
    <property type="protein sequence ID" value="AEA34007.1"/>
    <property type="molecule type" value="Genomic_DNA"/>
</dbReference>
<feature type="binding site" evidence="1">
    <location>
        <position position="68"/>
    </location>
    <ligand>
        <name>Mg(2+)</name>
        <dbReference type="ChEBI" id="CHEBI:18420"/>
        <label>1</label>
        <note>catalytic</note>
    </ligand>
</feature>
<keyword evidence="3" id="KW-1185">Reference proteome</keyword>
<dbReference type="Proteomes" id="UP000008139">
    <property type="component" value="Chromosome"/>
</dbReference>
<feature type="binding site" evidence="1">
    <location>
        <position position="209"/>
    </location>
    <ligand>
        <name>Mg(2+)</name>
        <dbReference type="ChEBI" id="CHEBI:18420"/>
        <label>1</label>
        <note>catalytic</note>
    </ligand>
</feature>
<dbReference type="PANTHER" id="PTHR20854:SF4">
    <property type="entry name" value="INOSITOL-1-MONOPHOSPHATASE-RELATED"/>
    <property type="match status" value="1"/>
</dbReference>
<dbReference type="Gene3D" id="3.30.540.10">
    <property type="entry name" value="Fructose-1,6-Bisphosphatase, subunit A, domain 1"/>
    <property type="match status" value="1"/>
</dbReference>
<keyword evidence="2" id="KW-0378">Hydrolase</keyword>
<dbReference type="FunCoup" id="F2LW73">
    <property type="interactions" value="377"/>
</dbReference>
<dbReference type="PANTHER" id="PTHR20854">
    <property type="entry name" value="INOSITOL MONOPHOSPHATASE"/>
    <property type="match status" value="1"/>
</dbReference>
<keyword evidence="1" id="KW-0479">Metal-binding</keyword>
<keyword evidence="1" id="KW-0460">Magnesium</keyword>
<dbReference type="EC" id="3.1.3.25" evidence="2"/>
<dbReference type="HOGENOM" id="CLU_044118_5_0_7"/>
<evidence type="ECO:0000313" key="2">
    <source>
        <dbReference type="EMBL" id="AEA34007.1"/>
    </source>
</evidence>
<dbReference type="SUPFAM" id="SSF56655">
    <property type="entry name" value="Carbohydrate phosphatase"/>
    <property type="match status" value="1"/>
</dbReference>
<dbReference type="GO" id="GO:0008934">
    <property type="term" value="F:inositol monophosphate 1-phosphatase activity"/>
    <property type="evidence" value="ECO:0007669"/>
    <property type="project" value="TreeGrafter"/>
</dbReference>
<evidence type="ECO:0000256" key="1">
    <source>
        <dbReference type="PIRSR" id="PIRSR600760-2"/>
    </source>
</evidence>
<dbReference type="STRING" id="760142.Hipma_1041"/>
<proteinExistence type="predicted"/>
<gene>
    <name evidence="2" type="ordered locus">Hipma_1041</name>
</gene>
<protein>
    <submittedName>
        <fullName evidence="2">Inositol-phosphate phosphatase</fullName>
        <ecNumber evidence="2">3.1.3.25</ecNumber>
    </submittedName>
</protein>
<dbReference type="Pfam" id="PF00459">
    <property type="entry name" value="Inositol_P"/>
    <property type="match status" value="1"/>
</dbReference>
<dbReference type="eggNOG" id="COG0483">
    <property type="taxonomic scope" value="Bacteria"/>
</dbReference>
<dbReference type="RefSeq" id="WP_013682046.1">
    <property type="nucleotide sequence ID" value="NC_015318.1"/>
</dbReference>
<name>F2LW73_HIPMA</name>
<dbReference type="GO" id="GO:0006020">
    <property type="term" value="P:inositol metabolic process"/>
    <property type="evidence" value="ECO:0007669"/>
    <property type="project" value="TreeGrafter"/>
</dbReference>
<sequence length="262" mass="28852">MDEWIDIFRFIGRQVFEQIKGVVGTSKARKKLGIGEFGDNTVFIDKLAEDIVIDALCNTKRSCSILTEEKGWVKLGEKFPLIIVDPIDGSLNAKRGIPYYALSIGLADGPSVGNLACGYVMNLSNGDEFWALKGKGAFFNGNRIKNYTKEANVVAVEGIKRQSDGDEVLGIARSFYRVRQNGSTALDMCYTATGGFDAFLHLDDARVIDYAAGKVILEEAGGGLFEWLEDKPFECEISTDKTRRFIGVGNVKVLGIINERLK</sequence>